<dbReference type="InterPro" id="IPR029035">
    <property type="entry name" value="DHS-like_NAD/FAD-binding_dom"/>
</dbReference>
<name>A0A158GH67_CABCO</name>
<dbReference type="Proteomes" id="UP000054740">
    <property type="component" value="Unassembled WGS sequence"/>
</dbReference>
<dbReference type="SUPFAM" id="SSF52467">
    <property type="entry name" value="DHS-like NAD/FAD-binding domain"/>
    <property type="match status" value="1"/>
</dbReference>
<evidence type="ECO:0000313" key="1">
    <source>
        <dbReference type="EMBL" id="SAL30959.1"/>
    </source>
</evidence>
<evidence type="ECO:0000313" key="2">
    <source>
        <dbReference type="Proteomes" id="UP000054740"/>
    </source>
</evidence>
<accession>A0A158GH67</accession>
<dbReference type="Pfam" id="PF13289">
    <property type="entry name" value="SIR2_2"/>
    <property type="match status" value="1"/>
</dbReference>
<reference evidence="2" key="1">
    <citation type="submission" date="2016-01" db="EMBL/GenBank/DDBJ databases">
        <authorList>
            <person name="Peeters C."/>
        </authorList>
    </citation>
    <scope>NUCLEOTIDE SEQUENCE [LARGE SCALE GENOMIC DNA]</scope>
</reference>
<sequence length="593" mass="66690">MPMSEIKEIDFRQQVIQNGQQLMWFLGAGASRSSGLPTATDLIWDLKLRYYCAQENQDVVAHDVSNRAVQARIQAYMDSKSFPPLWDPAEYSFYFELLFGGDYSSQQKYLNKALATEKISSTIGQRALAALMQMGLARIIFTTNFDEVVESTYASIAGKNLTTFHLEGSYAALEALNSERFPFLAKVHGDFRYQTVKNLAADLLSNDREIQKCFVAASVRFGMVVSGYSGRDRNVMAMFGEAIEQNNSFPHGLYWTVPRISHVEASVRQLMDYANSKGVKGGIVETGTFDEMLAKIWRLVSDKNPAVDAKVRSATAKQVRIPLPPAGSGYPILRTNALQIKRVPVSCGAIDYDGAVDLAQLKSVLFEKRPQCSVCYTDRILFWGNGKELVKIYEPDRVKSVSSFEIDDLVVAINTSTYFKSMVEETVANALIYEKPLVLRKQRKTWYAITDHKEASSDTLKPLREALSWKDRDGKMHNGVVNGQVAGLKDVYWAEAVSLRVEERNGQIWLLLKPDIWISPNKMREQATDFVYKKKIRRYNKQASEILSAWIKILLGSIGKGEAIVTAYKGTDHPAQFQIITRSAFSKRSGTND</sequence>
<organism evidence="1 2">
    <name type="scientific">Caballeronia cordobensis</name>
    <name type="common">Burkholderia cordobensis</name>
    <dbReference type="NCBI Taxonomy" id="1353886"/>
    <lineage>
        <taxon>Bacteria</taxon>
        <taxon>Pseudomonadati</taxon>
        <taxon>Pseudomonadota</taxon>
        <taxon>Betaproteobacteria</taxon>
        <taxon>Burkholderiales</taxon>
        <taxon>Burkholderiaceae</taxon>
        <taxon>Caballeronia</taxon>
    </lineage>
</organism>
<proteinExistence type="predicted"/>
<keyword evidence="2" id="KW-1185">Reference proteome</keyword>
<protein>
    <submittedName>
        <fullName evidence="1">Uncharacterized protein</fullName>
    </submittedName>
</protein>
<dbReference type="EMBL" id="FCNY02000004">
    <property type="protein sequence ID" value="SAL30959.1"/>
    <property type="molecule type" value="Genomic_DNA"/>
</dbReference>
<gene>
    <name evidence="1" type="ORF">AWB70_01943</name>
</gene>
<dbReference type="Gene3D" id="3.40.50.1220">
    <property type="entry name" value="TPP-binding domain"/>
    <property type="match status" value="1"/>
</dbReference>
<dbReference type="AlphaFoldDB" id="A0A158GH67"/>